<keyword evidence="1" id="KW-0732">Signal</keyword>
<dbReference type="OrthoDB" id="7023553at2"/>
<reference evidence="4 6" key="2">
    <citation type="submission" date="2017-01" db="EMBL/GenBank/DDBJ databases">
        <authorList>
            <person name="Mah S.A."/>
            <person name="Swanson W.J."/>
            <person name="Moy G.W."/>
            <person name="Vacquier V.D."/>
        </authorList>
    </citation>
    <scope>NUCLEOTIDE SEQUENCE [LARGE SCALE GENOMIC DNA]</scope>
    <source>
        <strain evidence="4 6">ATCC 29606</strain>
    </source>
</reference>
<dbReference type="STRING" id="706570.PT85_07735"/>
<reference evidence="3 5" key="1">
    <citation type="submission" date="2014-11" db="EMBL/GenBank/DDBJ databases">
        <title>Genome sequence of Pseudomonas tuomuerensis JCM 14085.</title>
        <authorList>
            <person name="Shin S.-K."/>
            <person name="Yi H."/>
        </authorList>
    </citation>
    <scope>NUCLEOTIDE SEQUENCE [LARGE SCALE GENOMIC DNA]</scope>
    <source>
        <strain evidence="3 5">JCM 14085</strain>
    </source>
</reference>
<evidence type="ECO:0000313" key="6">
    <source>
        <dbReference type="Proteomes" id="UP000186079"/>
    </source>
</evidence>
<proteinExistence type="predicted"/>
<keyword evidence="5" id="KW-1185">Reference proteome</keyword>
<evidence type="ECO:0000256" key="1">
    <source>
        <dbReference type="SAM" id="SignalP"/>
    </source>
</evidence>
<feature type="signal peptide" evidence="1">
    <location>
        <begin position="1"/>
        <end position="21"/>
    </location>
</feature>
<gene>
    <name evidence="3" type="ORF">PT85_07735</name>
    <name evidence="4" type="ORF">SAMN05421672_10449</name>
</gene>
<evidence type="ECO:0000313" key="3">
    <source>
        <dbReference type="EMBL" id="KHO65912.1"/>
    </source>
</evidence>
<feature type="chain" id="PRO_5015034578" description="DUF6160 domain-containing protein" evidence="1">
    <location>
        <begin position="22"/>
        <end position="146"/>
    </location>
</feature>
<dbReference type="EMBL" id="JTAK01000002">
    <property type="protein sequence ID" value="KHO65912.1"/>
    <property type="molecule type" value="Genomic_DNA"/>
</dbReference>
<dbReference type="EMBL" id="FTMC01000004">
    <property type="protein sequence ID" value="SIQ20894.1"/>
    <property type="molecule type" value="Genomic_DNA"/>
</dbReference>
<dbReference type="Proteomes" id="UP000186079">
    <property type="component" value="Unassembled WGS sequence"/>
</dbReference>
<dbReference type="Proteomes" id="UP000030980">
    <property type="component" value="Unassembled WGS sequence"/>
</dbReference>
<dbReference type="PATRIC" id="fig|706570.3.peg.2555"/>
<dbReference type="RefSeq" id="WP_027589761.1">
    <property type="nucleotide sequence ID" value="NZ_FMUP01000001.1"/>
</dbReference>
<dbReference type="Pfam" id="PF19657">
    <property type="entry name" value="DUF6160"/>
    <property type="match status" value="1"/>
</dbReference>
<evidence type="ECO:0000313" key="5">
    <source>
        <dbReference type="Proteomes" id="UP000030980"/>
    </source>
</evidence>
<feature type="domain" description="DUF6160" evidence="2">
    <location>
        <begin position="3"/>
        <end position="104"/>
    </location>
</feature>
<dbReference type="AlphaFoldDB" id="A0A0B3C311"/>
<organism evidence="3 5">
    <name type="scientific">Pseudomonas flexibilis</name>
    <dbReference type="NCBI Taxonomy" id="706570"/>
    <lineage>
        <taxon>Bacteria</taxon>
        <taxon>Pseudomonadati</taxon>
        <taxon>Pseudomonadota</taxon>
        <taxon>Gammaproteobacteria</taxon>
        <taxon>Pseudomonadales</taxon>
        <taxon>Pseudomonadaceae</taxon>
        <taxon>Pseudomonas</taxon>
    </lineage>
</organism>
<dbReference type="InterPro" id="IPR046158">
    <property type="entry name" value="DUF6160"/>
</dbReference>
<evidence type="ECO:0000313" key="4">
    <source>
        <dbReference type="EMBL" id="SIQ20894.1"/>
    </source>
</evidence>
<accession>A0A0B3C311</accession>
<sequence length="146" mass="14925">MKLNQLALAAAVLAAPFMAQADLRALDDASLAGISGQDGISIAGDFNGTIGAIVYTDNDASGSGTLRLENVSMTGFSITDDNPLMIDVVTTDISGTATDQLQITLPEMTGQVSIGAIRVGDTGASLGSLAIIDQNMAGTQLRIWGH</sequence>
<accession>A0A0B2D2Q7</accession>
<protein>
    <recommendedName>
        <fullName evidence="2">DUF6160 domain-containing protein</fullName>
    </recommendedName>
</protein>
<name>A0A0B3C311_9PSED</name>
<evidence type="ECO:0000259" key="2">
    <source>
        <dbReference type="Pfam" id="PF19657"/>
    </source>
</evidence>